<dbReference type="RefSeq" id="WP_129186443.1">
    <property type="nucleotide sequence ID" value="NZ_CP035493.1"/>
</dbReference>
<evidence type="ECO:0000313" key="8">
    <source>
        <dbReference type="Proteomes" id="UP000292118"/>
    </source>
</evidence>
<dbReference type="AlphaFoldDB" id="A0A4P6F2T3"/>
<protein>
    <submittedName>
        <fullName evidence="7">ABC transporter permease</fullName>
    </submittedName>
</protein>
<evidence type="ECO:0000256" key="2">
    <source>
        <dbReference type="ARBA" id="ARBA00022692"/>
    </source>
</evidence>
<evidence type="ECO:0000259" key="6">
    <source>
        <dbReference type="Pfam" id="PF12698"/>
    </source>
</evidence>
<feature type="transmembrane region" description="Helical" evidence="5">
    <location>
        <begin position="361"/>
        <end position="380"/>
    </location>
</feature>
<proteinExistence type="predicted"/>
<evidence type="ECO:0000256" key="1">
    <source>
        <dbReference type="ARBA" id="ARBA00004141"/>
    </source>
</evidence>
<keyword evidence="4 5" id="KW-0472">Membrane</keyword>
<dbReference type="GO" id="GO:0140359">
    <property type="term" value="F:ABC-type transporter activity"/>
    <property type="evidence" value="ECO:0007669"/>
    <property type="project" value="InterPro"/>
</dbReference>
<keyword evidence="2 5" id="KW-0812">Transmembrane</keyword>
<organism evidence="7 8">
    <name type="scientific">Xylanimonas protaetiae</name>
    <dbReference type="NCBI Taxonomy" id="2509457"/>
    <lineage>
        <taxon>Bacteria</taxon>
        <taxon>Bacillati</taxon>
        <taxon>Actinomycetota</taxon>
        <taxon>Actinomycetes</taxon>
        <taxon>Micrococcales</taxon>
        <taxon>Promicromonosporaceae</taxon>
        <taxon>Xylanimonas</taxon>
    </lineage>
</organism>
<comment type="subcellular location">
    <subcellularLocation>
        <location evidence="1">Membrane</location>
        <topology evidence="1">Multi-pass membrane protein</topology>
    </subcellularLocation>
</comment>
<evidence type="ECO:0000256" key="5">
    <source>
        <dbReference type="SAM" id="Phobius"/>
    </source>
</evidence>
<dbReference type="Pfam" id="PF12698">
    <property type="entry name" value="ABC2_membrane_3"/>
    <property type="match status" value="1"/>
</dbReference>
<name>A0A4P6F2T3_9MICO</name>
<dbReference type="InterPro" id="IPR013525">
    <property type="entry name" value="ABC2_TM"/>
</dbReference>
<feature type="transmembrane region" description="Helical" evidence="5">
    <location>
        <begin position="305"/>
        <end position="326"/>
    </location>
</feature>
<keyword evidence="3 5" id="KW-1133">Transmembrane helix</keyword>
<evidence type="ECO:0000256" key="3">
    <source>
        <dbReference type="ARBA" id="ARBA00022989"/>
    </source>
</evidence>
<keyword evidence="8" id="KW-1185">Reference proteome</keyword>
<dbReference type="GO" id="GO:0016020">
    <property type="term" value="C:membrane"/>
    <property type="evidence" value="ECO:0007669"/>
    <property type="project" value="UniProtKB-SubCell"/>
</dbReference>
<accession>A0A4P6F2T3</accession>
<evidence type="ECO:0000313" key="7">
    <source>
        <dbReference type="EMBL" id="QAY69043.1"/>
    </source>
</evidence>
<gene>
    <name evidence="7" type="ORF">ET471_02440</name>
</gene>
<dbReference type="KEGG" id="xya:ET471_02440"/>
<feature type="transmembrane region" description="Helical" evidence="5">
    <location>
        <begin position="232"/>
        <end position="254"/>
    </location>
</feature>
<dbReference type="PANTHER" id="PTHR43471:SF1">
    <property type="entry name" value="ABC TRANSPORTER PERMEASE PROTEIN NOSY-RELATED"/>
    <property type="match status" value="1"/>
</dbReference>
<feature type="transmembrane region" description="Helical" evidence="5">
    <location>
        <begin position="32"/>
        <end position="54"/>
    </location>
</feature>
<feature type="domain" description="ABC-2 type transporter transmembrane" evidence="6">
    <location>
        <begin position="31"/>
        <end position="379"/>
    </location>
</feature>
<feature type="transmembrane region" description="Helical" evidence="5">
    <location>
        <begin position="182"/>
        <end position="203"/>
    </location>
</feature>
<dbReference type="EMBL" id="CP035493">
    <property type="protein sequence ID" value="QAY69043.1"/>
    <property type="molecule type" value="Genomic_DNA"/>
</dbReference>
<evidence type="ECO:0000256" key="4">
    <source>
        <dbReference type="ARBA" id="ARBA00023136"/>
    </source>
</evidence>
<sequence>MTTLAPARPTTTFRAIWLIAERELMTRLRQRSFIITTALLVVAVVAGILVANALSGSASSDVRLGATDGATVSVLQQATEAAGITADVSTVSDADIETALRDDGFDAVVEAGGDGALTVHVVASLDSQLQPVLTGIAQQQALAAQVTALGGDPAQVATALAGAHADVVALDPPEERDLTQVFAGYFVGILMYMALIIGGQLVAQGVVEEKTSRVVELLLSTVKPSQLMAGKVLGIGLLGLGQVALTVAAAAVAATATGLLDTSTLRLGPTVAWALVWFLVGFATFALVLAALAALVSRQEEVGSVITPAIMFMVLPYVLGVSVLPWDPHNQLATTLSFVPGFAPFLMPMRQALGVAPQWELLVALALSLAVIPVLVWLAGKIYSNAVLRTGARIKLRDALRAS</sequence>
<reference evidence="7 8" key="1">
    <citation type="submission" date="2019-01" db="EMBL/GenBank/DDBJ databases">
        <title>Genome sequencing of strain FW10M-9.</title>
        <authorList>
            <person name="Heo J."/>
            <person name="Kim S.-J."/>
            <person name="Kim J.-S."/>
            <person name="Hong S.-B."/>
            <person name="Kwon S.-W."/>
        </authorList>
    </citation>
    <scope>NUCLEOTIDE SEQUENCE [LARGE SCALE GENOMIC DNA]</scope>
    <source>
        <strain evidence="7 8">FW10M-9</strain>
    </source>
</reference>
<dbReference type="OrthoDB" id="3268959at2"/>
<dbReference type="PANTHER" id="PTHR43471">
    <property type="entry name" value="ABC TRANSPORTER PERMEASE"/>
    <property type="match status" value="1"/>
</dbReference>
<feature type="transmembrane region" description="Helical" evidence="5">
    <location>
        <begin position="274"/>
        <end position="296"/>
    </location>
</feature>
<dbReference type="Proteomes" id="UP000292118">
    <property type="component" value="Chromosome"/>
</dbReference>